<dbReference type="InterPro" id="IPR041694">
    <property type="entry name" value="ADH_N_2"/>
</dbReference>
<evidence type="ECO:0000256" key="3">
    <source>
        <dbReference type="ARBA" id="ARBA00069006"/>
    </source>
</evidence>
<comment type="pathway">
    <text evidence="1">Mycotoxin biosynthesis.</text>
</comment>
<dbReference type="InterPro" id="IPR013149">
    <property type="entry name" value="ADH-like_C"/>
</dbReference>
<dbReference type="Pfam" id="PF00107">
    <property type="entry name" value="ADH_zinc_N"/>
    <property type="match status" value="1"/>
</dbReference>
<dbReference type="EMBL" id="CDPU01000027">
    <property type="protein sequence ID" value="CEO52166.1"/>
    <property type="molecule type" value="Genomic_DNA"/>
</dbReference>
<dbReference type="InterPro" id="IPR020843">
    <property type="entry name" value="ER"/>
</dbReference>
<keyword evidence="2" id="KW-0560">Oxidoreductase</keyword>
<dbReference type="FunFam" id="3.40.50.720:FF:000121">
    <property type="entry name" value="Prostaglandin reductase 2"/>
    <property type="match status" value="1"/>
</dbReference>
<dbReference type="SUPFAM" id="SSF51735">
    <property type="entry name" value="NAD(P)-binding Rossmann-fold domains"/>
    <property type="match status" value="1"/>
</dbReference>
<dbReference type="Gene3D" id="3.90.180.10">
    <property type="entry name" value="Medium-chain alcohol dehydrogenases, catalytic domain"/>
    <property type="match status" value="1"/>
</dbReference>
<protein>
    <recommendedName>
        <fullName evidence="3">Dehydrogenase FUB6</fullName>
    </recommendedName>
    <alternativeName>
        <fullName evidence="4">Fusaric acid biosynthesis protein 6</fullName>
    </alternativeName>
</protein>
<sequence length="346" mass="37728">MTINKTLVYKKIPQDSLVAGEHIVVEDLEIDLDTVPKNGLVVEILYVSLDPYLRIMMRDPKIKYNIDPFPVGSAVIETAVVKILKSDADGFEVGETILANVPIAQYARIDSLKDAELQRIDNPHGLPLAHFLGALGMPGLTAYSGLYEVGKPKAGETIFISSAAGAVGQVVGQIAKREGLTVIGSVGSDEKLKFITEELGFDGGFNYKKESPHDALPRLAPDGLDIYYENVGGDHLEASLVNMKRHGRIVVCGMITTYGIPPLEQKPIRGLGQLDACQIKMQGFLVWDAEYGPAYHQEHQKRVQGWIHEGSFQAKLHVTEGIENAATSLVGMLEGKNFGKPVLKVK</sequence>
<evidence type="ECO:0000256" key="1">
    <source>
        <dbReference type="ARBA" id="ARBA00004685"/>
    </source>
</evidence>
<gene>
    <name evidence="6" type="ORF">BN869_000008224_1</name>
</gene>
<dbReference type="AlphaFoldDB" id="A0A0B7KBR3"/>
<dbReference type="PANTHER" id="PTHR43205:SF7">
    <property type="entry name" value="PROSTAGLANDIN REDUCTASE 1"/>
    <property type="match status" value="1"/>
</dbReference>
<organism evidence="6">
    <name type="scientific">Bionectria ochroleuca</name>
    <name type="common">Gliocladium roseum</name>
    <dbReference type="NCBI Taxonomy" id="29856"/>
    <lineage>
        <taxon>Eukaryota</taxon>
        <taxon>Fungi</taxon>
        <taxon>Dikarya</taxon>
        <taxon>Ascomycota</taxon>
        <taxon>Pezizomycotina</taxon>
        <taxon>Sordariomycetes</taxon>
        <taxon>Hypocreomycetidae</taxon>
        <taxon>Hypocreales</taxon>
        <taxon>Bionectriaceae</taxon>
        <taxon>Clonostachys</taxon>
    </lineage>
</organism>
<dbReference type="PANTHER" id="PTHR43205">
    <property type="entry name" value="PROSTAGLANDIN REDUCTASE"/>
    <property type="match status" value="1"/>
</dbReference>
<dbReference type="Pfam" id="PF16884">
    <property type="entry name" value="ADH_N_2"/>
    <property type="match status" value="1"/>
</dbReference>
<dbReference type="GO" id="GO:0016628">
    <property type="term" value="F:oxidoreductase activity, acting on the CH-CH group of donors, NAD or NADP as acceptor"/>
    <property type="evidence" value="ECO:0007669"/>
    <property type="project" value="InterPro"/>
</dbReference>
<dbReference type="SMART" id="SM00829">
    <property type="entry name" value="PKS_ER"/>
    <property type="match status" value="1"/>
</dbReference>
<dbReference type="SUPFAM" id="SSF50129">
    <property type="entry name" value="GroES-like"/>
    <property type="match status" value="1"/>
</dbReference>
<dbReference type="CDD" id="cd05288">
    <property type="entry name" value="PGDH"/>
    <property type="match status" value="1"/>
</dbReference>
<dbReference type="InterPro" id="IPR011032">
    <property type="entry name" value="GroES-like_sf"/>
</dbReference>
<dbReference type="InterPro" id="IPR036291">
    <property type="entry name" value="NAD(P)-bd_dom_sf"/>
</dbReference>
<feature type="domain" description="Enoyl reductase (ER)" evidence="5">
    <location>
        <begin position="20"/>
        <end position="343"/>
    </location>
</feature>
<accession>A0A0B7KBR3</accession>
<dbReference type="InterPro" id="IPR045010">
    <property type="entry name" value="MDR_fam"/>
</dbReference>
<dbReference type="Gene3D" id="3.40.50.720">
    <property type="entry name" value="NAD(P)-binding Rossmann-like Domain"/>
    <property type="match status" value="1"/>
</dbReference>
<name>A0A0B7KBR3_BIOOC</name>
<evidence type="ECO:0000256" key="4">
    <source>
        <dbReference type="ARBA" id="ARBA00083301"/>
    </source>
</evidence>
<proteinExistence type="predicted"/>
<evidence type="ECO:0000256" key="2">
    <source>
        <dbReference type="ARBA" id="ARBA00023002"/>
    </source>
</evidence>
<reference evidence="6" key="1">
    <citation type="submission" date="2015-01" db="EMBL/GenBank/DDBJ databases">
        <authorList>
            <person name="Durling Mikael"/>
        </authorList>
    </citation>
    <scope>NUCLEOTIDE SEQUENCE</scope>
</reference>
<evidence type="ECO:0000259" key="5">
    <source>
        <dbReference type="SMART" id="SM00829"/>
    </source>
</evidence>
<evidence type="ECO:0000313" key="6">
    <source>
        <dbReference type="EMBL" id="CEO52166.1"/>
    </source>
</evidence>